<keyword evidence="5 10" id="KW-0552">Olfaction</keyword>
<evidence type="ECO:0000256" key="3">
    <source>
        <dbReference type="ARBA" id="ARBA00022606"/>
    </source>
</evidence>
<feature type="transmembrane region" description="Helical" evidence="10">
    <location>
        <begin position="304"/>
        <end position="320"/>
    </location>
</feature>
<keyword evidence="8 10" id="KW-0675">Receptor</keyword>
<dbReference type="KEGG" id="nvi:100117632"/>
<feature type="transmembrane region" description="Helical" evidence="10">
    <location>
        <begin position="175"/>
        <end position="195"/>
    </location>
</feature>
<feature type="transmembrane region" description="Helical" evidence="10">
    <location>
        <begin position="122"/>
        <end position="147"/>
    </location>
</feature>
<dbReference type="GO" id="GO:0004984">
    <property type="term" value="F:olfactory receptor activity"/>
    <property type="evidence" value="ECO:0007669"/>
    <property type="project" value="InterPro"/>
</dbReference>
<dbReference type="InParanoid" id="A0A7M6W8J4"/>
<dbReference type="EnsemblMetazoa" id="NM_001190767">
    <property type="protein sequence ID" value="NP_001177696"/>
    <property type="gene ID" value="GeneID_100117632"/>
</dbReference>
<dbReference type="PANTHER" id="PTHR21137:SF35">
    <property type="entry name" value="ODORANT RECEPTOR 19A-RELATED"/>
    <property type="match status" value="1"/>
</dbReference>
<keyword evidence="9 10" id="KW-0807">Transducer</keyword>
<protein>
    <recommendedName>
        <fullName evidence="10">Odorant receptor</fullName>
    </recommendedName>
</protein>
<evidence type="ECO:0000256" key="10">
    <source>
        <dbReference type="RuleBase" id="RU351113"/>
    </source>
</evidence>
<evidence type="ECO:0000256" key="6">
    <source>
        <dbReference type="ARBA" id="ARBA00022989"/>
    </source>
</evidence>
<keyword evidence="12" id="KW-1185">Reference proteome</keyword>
<dbReference type="RefSeq" id="NP_001177696.1">
    <property type="nucleotide sequence ID" value="NM_001190767.1"/>
</dbReference>
<keyword evidence="4 10" id="KW-0812">Transmembrane</keyword>
<feature type="transmembrane region" description="Helical" evidence="10">
    <location>
        <begin position="269"/>
        <end position="292"/>
    </location>
</feature>
<evidence type="ECO:0000256" key="1">
    <source>
        <dbReference type="ARBA" id="ARBA00004651"/>
    </source>
</evidence>
<dbReference type="AlphaFoldDB" id="A0A7M6W8J4"/>
<dbReference type="OrthoDB" id="7548151at2759"/>
<name>A0A7M6W8J4_NASVI</name>
<evidence type="ECO:0000256" key="5">
    <source>
        <dbReference type="ARBA" id="ARBA00022725"/>
    </source>
</evidence>
<reference evidence="11" key="1">
    <citation type="submission" date="2021-01" db="UniProtKB">
        <authorList>
            <consortium name="EnsemblMetazoa"/>
        </authorList>
    </citation>
    <scope>IDENTIFICATION</scope>
</reference>
<keyword evidence="3 10" id="KW-0716">Sensory transduction</keyword>
<proteinExistence type="inferred from homology"/>
<dbReference type="InterPro" id="IPR004117">
    <property type="entry name" value="7tm6_olfct_rcpt"/>
</dbReference>
<dbReference type="GO" id="GO:0005549">
    <property type="term" value="F:odorant binding"/>
    <property type="evidence" value="ECO:0007669"/>
    <property type="project" value="InterPro"/>
</dbReference>
<keyword evidence="7 10" id="KW-0472">Membrane</keyword>
<evidence type="ECO:0000256" key="2">
    <source>
        <dbReference type="ARBA" id="ARBA00022475"/>
    </source>
</evidence>
<dbReference type="Proteomes" id="UP000002358">
    <property type="component" value="Chromosome 1"/>
</dbReference>
<feature type="transmembrane region" description="Helical" evidence="10">
    <location>
        <begin position="67"/>
        <end position="86"/>
    </location>
</feature>
<comment type="caution">
    <text evidence="10">Lacks conserved residue(s) required for the propagation of feature annotation.</text>
</comment>
<dbReference type="GO" id="GO:0005886">
    <property type="term" value="C:plasma membrane"/>
    <property type="evidence" value="ECO:0007669"/>
    <property type="project" value="UniProtKB-SubCell"/>
</dbReference>
<keyword evidence="6 10" id="KW-1133">Transmembrane helix</keyword>
<dbReference type="SMR" id="A0A7M6W8J4"/>
<organism evidence="11 12">
    <name type="scientific">Nasonia vitripennis</name>
    <name type="common">Parasitic wasp</name>
    <dbReference type="NCBI Taxonomy" id="7425"/>
    <lineage>
        <taxon>Eukaryota</taxon>
        <taxon>Metazoa</taxon>
        <taxon>Ecdysozoa</taxon>
        <taxon>Arthropoda</taxon>
        <taxon>Hexapoda</taxon>
        <taxon>Insecta</taxon>
        <taxon>Pterygota</taxon>
        <taxon>Neoptera</taxon>
        <taxon>Endopterygota</taxon>
        <taxon>Hymenoptera</taxon>
        <taxon>Apocrita</taxon>
        <taxon>Proctotrupomorpha</taxon>
        <taxon>Chalcidoidea</taxon>
        <taxon>Pteromalidae</taxon>
        <taxon>Pteromalinae</taxon>
        <taxon>Nasonia</taxon>
    </lineage>
</organism>
<sequence>MEIYDSKYFIHNKRFQMALGVWPYQNRVKNLSICGVLLLVMFGMLIPQLLRLRTYLGKDIDKSMENIFILLYTFGIYIKLFTAHIAENKMKILYESTAKNFETYTDEAEKKIMKQYSERGRLITLAFLIYMVLALILFVMLPLYPIIMDATIPLDLPRPRISVLNGDYLVDENDYYFQIYVFDSIACTLTVFIMCSTDPMYAAIVEHCLGLFSICKYRLKNFNKSCGMRMVERADAERYGGDYAYAALVRAILLHKEILKYTQIIQTSYSLYFLLEMGVTVGILTATSVIIVMKLERPLDCLRYFLVFIGLLVHIFYLTWPGQKLIDFSGDIFQDTYLNDWYKSSLKCQNLLRFMSLRCSRPCELSGCGLYVMNLINFAAILKSSASYITVFSSV</sequence>
<comment type="subcellular location">
    <subcellularLocation>
        <location evidence="1 10">Cell membrane</location>
        <topology evidence="1 10">Multi-pass membrane protein</topology>
    </subcellularLocation>
</comment>
<keyword evidence="2" id="KW-1003">Cell membrane</keyword>
<accession>A0A7M6W8J4</accession>
<evidence type="ECO:0000256" key="8">
    <source>
        <dbReference type="ARBA" id="ARBA00023170"/>
    </source>
</evidence>
<comment type="similarity">
    <text evidence="10">Belongs to the insect chemoreceptor superfamily. Heteromeric odorant receptor channel (TC 1.A.69) family.</text>
</comment>
<dbReference type="CTD" id="100117632"/>
<evidence type="ECO:0000256" key="7">
    <source>
        <dbReference type="ARBA" id="ARBA00023136"/>
    </source>
</evidence>
<evidence type="ECO:0000313" key="11">
    <source>
        <dbReference type="EnsemblMetazoa" id="NP_001177696"/>
    </source>
</evidence>
<dbReference type="Pfam" id="PF02949">
    <property type="entry name" value="7tm_6"/>
    <property type="match status" value="1"/>
</dbReference>
<dbReference type="GeneID" id="100117632"/>
<evidence type="ECO:0000313" key="12">
    <source>
        <dbReference type="Proteomes" id="UP000002358"/>
    </source>
</evidence>
<dbReference type="GO" id="GO:0007165">
    <property type="term" value="P:signal transduction"/>
    <property type="evidence" value="ECO:0007669"/>
    <property type="project" value="UniProtKB-KW"/>
</dbReference>
<evidence type="ECO:0000256" key="4">
    <source>
        <dbReference type="ARBA" id="ARBA00022692"/>
    </source>
</evidence>
<dbReference type="PANTHER" id="PTHR21137">
    <property type="entry name" value="ODORANT RECEPTOR"/>
    <property type="match status" value="1"/>
</dbReference>
<evidence type="ECO:0000256" key="9">
    <source>
        <dbReference type="ARBA" id="ARBA00023224"/>
    </source>
</evidence>
<feature type="transmembrane region" description="Helical" evidence="10">
    <location>
        <begin position="30"/>
        <end position="47"/>
    </location>
</feature>